<dbReference type="AlphaFoldDB" id="A0A9P6EHK8"/>
<organism evidence="3 4">
    <name type="scientific">Crepidotus variabilis</name>
    <dbReference type="NCBI Taxonomy" id="179855"/>
    <lineage>
        <taxon>Eukaryota</taxon>
        <taxon>Fungi</taxon>
        <taxon>Dikarya</taxon>
        <taxon>Basidiomycota</taxon>
        <taxon>Agaricomycotina</taxon>
        <taxon>Agaricomycetes</taxon>
        <taxon>Agaricomycetidae</taxon>
        <taxon>Agaricales</taxon>
        <taxon>Agaricineae</taxon>
        <taxon>Crepidotaceae</taxon>
        <taxon>Crepidotus</taxon>
    </lineage>
</organism>
<protein>
    <submittedName>
        <fullName evidence="3">Uncharacterized protein</fullName>
    </submittedName>
</protein>
<evidence type="ECO:0000256" key="1">
    <source>
        <dbReference type="SAM" id="MobiDB-lite"/>
    </source>
</evidence>
<gene>
    <name evidence="3" type="ORF">CPB83DRAFT_852857</name>
</gene>
<feature type="transmembrane region" description="Helical" evidence="2">
    <location>
        <begin position="48"/>
        <end position="71"/>
    </location>
</feature>
<reference evidence="3" key="1">
    <citation type="submission" date="2020-11" db="EMBL/GenBank/DDBJ databases">
        <authorList>
            <consortium name="DOE Joint Genome Institute"/>
            <person name="Ahrendt S."/>
            <person name="Riley R."/>
            <person name="Andreopoulos W."/>
            <person name="Labutti K."/>
            <person name="Pangilinan J."/>
            <person name="Ruiz-Duenas F.J."/>
            <person name="Barrasa J.M."/>
            <person name="Sanchez-Garcia M."/>
            <person name="Camarero S."/>
            <person name="Miyauchi S."/>
            <person name="Serrano A."/>
            <person name="Linde D."/>
            <person name="Babiker R."/>
            <person name="Drula E."/>
            <person name="Ayuso-Fernandez I."/>
            <person name="Pacheco R."/>
            <person name="Padilla G."/>
            <person name="Ferreira P."/>
            <person name="Barriuso J."/>
            <person name="Kellner H."/>
            <person name="Castanera R."/>
            <person name="Alfaro M."/>
            <person name="Ramirez L."/>
            <person name="Pisabarro A.G."/>
            <person name="Kuo A."/>
            <person name="Tritt A."/>
            <person name="Lipzen A."/>
            <person name="He G."/>
            <person name="Yan M."/>
            <person name="Ng V."/>
            <person name="Cullen D."/>
            <person name="Martin F."/>
            <person name="Rosso M.-N."/>
            <person name="Henrissat B."/>
            <person name="Hibbett D."/>
            <person name="Martinez A.T."/>
            <person name="Grigoriev I.V."/>
        </authorList>
    </citation>
    <scope>NUCLEOTIDE SEQUENCE</scope>
    <source>
        <strain evidence="3">CBS 506.95</strain>
    </source>
</reference>
<keyword evidence="2" id="KW-0472">Membrane</keyword>
<keyword evidence="2" id="KW-0812">Transmembrane</keyword>
<evidence type="ECO:0000313" key="4">
    <source>
        <dbReference type="Proteomes" id="UP000807306"/>
    </source>
</evidence>
<comment type="caution">
    <text evidence="3">The sequence shown here is derived from an EMBL/GenBank/DDBJ whole genome shotgun (WGS) entry which is preliminary data.</text>
</comment>
<sequence length="201" mass="21994">MTISDFASQIAQISPLSIPGLLWAWYLEYLWNYEGNSWVARTAYTFRVLAVLICLPFVIFGLLDIASYIVARTLGVVDVVKASTSDKATVHGTTDAPQVQIQIQDDSSTTSLENSLYSQSDRNSGIDHNIHNLSQSSLASSSHGNGSSFYGENGNLRLAGVGVFSPMASQPPSPTLSRQQLSPEVKEQLRHRTHQIPVQVE</sequence>
<dbReference type="EMBL" id="MU157847">
    <property type="protein sequence ID" value="KAF9529207.1"/>
    <property type="molecule type" value="Genomic_DNA"/>
</dbReference>
<dbReference type="OrthoDB" id="3363417at2759"/>
<proteinExistence type="predicted"/>
<feature type="transmembrane region" description="Helical" evidence="2">
    <location>
        <begin position="6"/>
        <end position="27"/>
    </location>
</feature>
<dbReference type="Proteomes" id="UP000807306">
    <property type="component" value="Unassembled WGS sequence"/>
</dbReference>
<keyword evidence="2" id="KW-1133">Transmembrane helix</keyword>
<keyword evidence="4" id="KW-1185">Reference proteome</keyword>
<accession>A0A9P6EHK8</accession>
<feature type="region of interest" description="Disordered" evidence="1">
    <location>
        <begin position="164"/>
        <end position="201"/>
    </location>
</feature>
<evidence type="ECO:0000256" key="2">
    <source>
        <dbReference type="SAM" id="Phobius"/>
    </source>
</evidence>
<name>A0A9P6EHK8_9AGAR</name>
<evidence type="ECO:0000313" key="3">
    <source>
        <dbReference type="EMBL" id="KAF9529207.1"/>
    </source>
</evidence>